<name>A0A4Y2JL36_ARAVE</name>
<dbReference type="Proteomes" id="UP000499080">
    <property type="component" value="Unassembled WGS sequence"/>
</dbReference>
<evidence type="ECO:0000313" key="2">
    <source>
        <dbReference type="Proteomes" id="UP000499080"/>
    </source>
</evidence>
<sequence>MPCRGIIVLLVGNCKQARLSVAPNFDIVCPRAGVSDFLGDPPGTPCCVYSVWPAREQRDFAGNQRLSFSTMPFEMVCPVQFLVKEDTQVFKNTHSLDSSSAPENGGPPSEVAQEKIIRLFH</sequence>
<gene>
    <name evidence="1" type="ORF">AVEN_174820_1</name>
</gene>
<reference evidence="1 2" key="1">
    <citation type="journal article" date="2019" name="Sci. Rep.">
        <title>Orb-weaving spider Araneus ventricosus genome elucidates the spidroin gene catalogue.</title>
        <authorList>
            <person name="Kono N."/>
            <person name="Nakamura H."/>
            <person name="Ohtoshi R."/>
            <person name="Moran D.A.P."/>
            <person name="Shinohara A."/>
            <person name="Yoshida Y."/>
            <person name="Fujiwara M."/>
            <person name="Mori M."/>
            <person name="Tomita M."/>
            <person name="Arakawa K."/>
        </authorList>
    </citation>
    <scope>NUCLEOTIDE SEQUENCE [LARGE SCALE GENOMIC DNA]</scope>
</reference>
<dbReference type="EMBL" id="BGPR01003590">
    <property type="protein sequence ID" value="GBM90012.1"/>
    <property type="molecule type" value="Genomic_DNA"/>
</dbReference>
<evidence type="ECO:0000313" key="1">
    <source>
        <dbReference type="EMBL" id="GBM90012.1"/>
    </source>
</evidence>
<dbReference type="AlphaFoldDB" id="A0A4Y2JL36"/>
<accession>A0A4Y2JL36</accession>
<protein>
    <submittedName>
        <fullName evidence="1">Uncharacterized protein</fullName>
    </submittedName>
</protein>
<organism evidence="1 2">
    <name type="scientific">Araneus ventricosus</name>
    <name type="common">Orbweaver spider</name>
    <name type="synonym">Epeira ventricosa</name>
    <dbReference type="NCBI Taxonomy" id="182803"/>
    <lineage>
        <taxon>Eukaryota</taxon>
        <taxon>Metazoa</taxon>
        <taxon>Ecdysozoa</taxon>
        <taxon>Arthropoda</taxon>
        <taxon>Chelicerata</taxon>
        <taxon>Arachnida</taxon>
        <taxon>Araneae</taxon>
        <taxon>Araneomorphae</taxon>
        <taxon>Entelegynae</taxon>
        <taxon>Araneoidea</taxon>
        <taxon>Araneidae</taxon>
        <taxon>Araneus</taxon>
    </lineage>
</organism>
<keyword evidence="2" id="KW-1185">Reference proteome</keyword>
<proteinExistence type="predicted"/>
<comment type="caution">
    <text evidence="1">The sequence shown here is derived from an EMBL/GenBank/DDBJ whole genome shotgun (WGS) entry which is preliminary data.</text>
</comment>